<dbReference type="EMBL" id="LSTO01000001">
    <property type="protein sequence ID" value="OWW20447.1"/>
    <property type="molecule type" value="Genomic_DNA"/>
</dbReference>
<dbReference type="Gene3D" id="3.30.70.100">
    <property type="match status" value="1"/>
</dbReference>
<proteinExistence type="predicted"/>
<accession>A0A254TE69</accession>
<dbReference type="SUPFAM" id="SSF54909">
    <property type="entry name" value="Dimeric alpha+beta barrel"/>
    <property type="match status" value="1"/>
</dbReference>
<dbReference type="InterPro" id="IPR011008">
    <property type="entry name" value="Dimeric_a/b-barrel"/>
</dbReference>
<protein>
    <recommendedName>
        <fullName evidence="1">NIPSNAP domain-containing protein</fullName>
    </recommendedName>
</protein>
<evidence type="ECO:0000259" key="1">
    <source>
        <dbReference type="Pfam" id="PF07978"/>
    </source>
</evidence>
<comment type="caution">
    <text evidence="2">The sequence shown here is derived from an EMBL/GenBank/DDBJ whole genome shotgun (WGS) entry which is preliminary data.</text>
</comment>
<dbReference type="RefSeq" id="WP_088707330.1">
    <property type="nucleotide sequence ID" value="NZ_LSTO01000001.1"/>
</dbReference>
<keyword evidence="3" id="KW-1185">Reference proteome</keyword>
<sequence length="108" mass="12206">MIYELKKYTPAPGKEAALKERFARVTLPIFKRIGIEVLHCFEDPKNPNDLYYLTAFRTEQDRELAWKAFGADPEWKSAKAASETDGPLLAAQTSVDLRPTSFSPRDAS</sequence>
<organism evidence="2 3">
    <name type="scientific">Noviherbaspirillum denitrificans</name>
    <dbReference type="NCBI Taxonomy" id="1968433"/>
    <lineage>
        <taxon>Bacteria</taxon>
        <taxon>Pseudomonadati</taxon>
        <taxon>Pseudomonadota</taxon>
        <taxon>Betaproteobacteria</taxon>
        <taxon>Burkholderiales</taxon>
        <taxon>Oxalobacteraceae</taxon>
        <taxon>Noviherbaspirillum</taxon>
    </lineage>
</organism>
<feature type="domain" description="NIPSNAP" evidence="1">
    <location>
        <begin position="3"/>
        <end position="104"/>
    </location>
</feature>
<gene>
    <name evidence="2" type="ORF">AYR66_14080</name>
</gene>
<dbReference type="Proteomes" id="UP000197535">
    <property type="component" value="Unassembled WGS sequence"/>
</dbReference>
<evidence type="ECO:0000313" key="3">
    <source>
        <dbReference type="Proteomes" id="UP000197535"/>
    </source>
</evidence>
<reference evidence="2 3" key="1">
    <citation type="submission" date="2016-02" db="EMBL/GenBank/DDBJ databases">
        <authorList>
            <person name="Wen L."/>
            <person name="He K."/>
            <person name="Yang H."/>
        </authorList>
    </citation>
    <scope>NUCLEOTIDE SEQUENCE [LARGE SCALE GENOMIC DNA]</scope>
    <source>
        <strain evidence="2 3">TSA40</strain>
    </source>
</reference>
<name>A0A254TE69_9BURK</name>
<dbReference type="OrthoDB" id="9809695at2"/>
<evidence type="ECO:0000313" key="2">
    <source>
        <dbReference type="EMBL" id="OWW20447.1"/>
    </source>
</evidence>
<dbReference type="AlphaFoldDB" id="A0A254TE69"/>
<dbReference type="InterPro" id="IPR012577">
    <property type="entry name" value="NIPSNAP"/>
</dbReference>
<dbReference type="Pfam" id="PF07978">
    <property type="entry name" value="NIPSNAP"/>
    <property type="match status" value="1"/>
</dbReference>